<keyword evidence="4" id="KW-0238">DNA-binding</keyword>
<dbReference type="PANTHER" id="PTHR31190:SF499">
    <property type="entry name" value="ETHYLENE-RESPONSIVE TRANSCRIPTION FACTOR ERF105"/>
    <property type="match status" value="1"/>
</dbReference>
<keyword evidence="2" id="KW-0936">Ethylene signaling pathway</keyword>
<dbReference type="Gene3D" id="3.30.730.10">
    <property type="entry name" value="AP2/ERF domain"/>
    <property type="match status" value="1"/>
</dbReference>
<name>A0AAN8Z807_9MAGN</name>
<dbReference type="Pfam" id="PF00847">
    <property type="entry name" value="AP2"/>
    <property type="match status" value="1"/>
</dbReference>
<feature type="region of interest" description="Disordered" evidence="8">
    <location>
        <begin position="148"/>
        <end position="183"/>
    </location>
</feature>
<organism evidence="10 11">
    <name type="scientific">Dillenia turbinata</name>
    <dbReference type="NCBI Taxonomy" id="194707"/>
    <lineage>
        <taxon>Eukaryota</taxon>
        <taxon>Viridiplantae</taxon>
        <taxon>Streptophyta</taxon>
        <taxon>Embryophyta</taxon>
        <taxon>Tracheophyta</taxon>
        <taxon>Spermatophyta</taxon>
        <taxon>Magnoliopsida</taxon>
        <taxon>eudicotyledons</taxon>
        <taxon>Gunneridae</taxon>
        <taxon>Pentapetalae</taxon>
        <taxon>Dilleniales</taxon>
        <taxon>Dilleniaceae</taxon>
        <taxon>Dillenia</taxon>
    </lineage>
</organism>
<evidence type="ECO:0000256" key="4">
    <source>
        <dbReference type="ARBA" id="ARBA00023125"/>
    </source>
</evidence>
<gene>
    <name evidence="10" type="ORF">RJ641_007519</name>
</gene>
<dbReference type="PROSITE" id="PS51032">
    <property type="entry name" value="AP2_ERF"/>
    <property type="match status" value="1"/>
</dbReference>
<evidence type="ECO:0000313" key="11">
    <source>
        <dbReference type="Proteomes" id="UP001370490"/>
    </source>
</evidence>
<dbReference type="GO" id="GO:0009873">
    <property type="term" value="P:ethylene-activated signaling pathway"/>
    <property type="evidence" value="ECO:0007669"/>
    <property type="project" value="UniProtKB-KW"/>
</dbReference>
<sequence>MATGEESLALELIRRHLFADLTSPRTITNPSLPEPKPEPISIFPADSFESSGSGSHQKRTETASGSGNSKSGQVNLGPRVAGSTVKEQHYRGVRPRPWGKYAAEIRNTNRKGTRIWLGTFDTAIDAARAYDCAAFKMRGPKAILNFPLEAGNSNPPPNTGRRRKKDATMAGAGGGERVDAEYC</sequence>
<evidence type="ECO:0000256" key="5">
    <source>
        <dbReference type="ARBA" id="ARBA00023159"/>
    </source>
</evidence>
<evidence type="ECO:0000256" key="6">
    <source>
        <dbReference type="ARBA" id="ARBA00023163"/>
    </source>
</evidence>
<keyword evidence="7" id="KW-0539">Nucleus</keyword>
<keyword evidence="3" id="KW-0805">Transcription regulation</keyword>
<dbReference type="InterPro" id="IPR001471">
    <property type="entry name" value="AP2/ERF_dom"/>
</dbReference>
<evidence type="ECO:0000256" key="8">
    <source>
        <dbReference type="SAM" id="MobiDB-lite"/>
    </source>
</evidence>
<evidence type="ECO:0000313" key="10">
    <source>
        <dbReference type="EMBL" id="KAK6925800.1"/>
    </source>
</evidence>
<dbReference type="PRINTS" id="PR00367">
    <property type="entry name" value="ETHRSPELEMNT"/>
</dbReference>
<dbReference type="GO" id="GO:0005634">
    <property type="term" value="C:nucleus"/>
    <property type="evidence" value="ECO:0007669"/>
    <property type="project" value="UniProtKB-SubCell"/>
</dbReference>
<accession>A0AAN8Z807</accession>
<evidence type="ECO:0000256" key="1">
    <source>
        <dbReference type="ARBA" id="ARBA00004123"/>
    </source>
</evidence>
<dbReference type="InterPro" id="IPR016177">
    <property type="entry name" value="DNA-bd_dom_sf"/>
</dbReference>
<evidence type="ECO:0000256" key="3">
    <source>
        <dbReference type="ARBA" id="ARBA00023015"/>
    </source>
</evidence>
<keyword evidence="11" id="KW-1185">Reference proteome</keyword>
<dbReference type="GO" id="GO:0000976">
    <property type="term" value="F:transcription cis-regulatory region binding"/>
    <property type="evidence" value="ECO:0007669"/>
    <property type="project" value="UniProtKB-ARBA"/>
</dbReference>
<dbReference type="AlphaFoldDB" id="A0AAN8Z807"/>
<evidence type="ECO:0000256" key="7">
    <source>
        <dbReference type="ARBA" id="ARBA00023242"/>
    </source>
</evidence>
<proteinExistence type="predicted"/>
<dbReference type="InterPro" id="IPR036955">
    <property type="entry name" value="AP2/ERF_dom_sf"/>
</dbReference>
<comment type="subcellular location">
    <subcellularLocation>
        <location evidence="1">Nucleus</location>
    </subcellularLocation>
</comment>
<reference evidence="10 11" key="1">
    <citation type="submission" date="2023-12" db="EMBL/GenBank/DDBJ databases">
        <title>A high-quality genome assembly for Dillenia turbinata (Dilleniales).</title>
        <authorList>
            <person name="Chanderbali A."/>
        </authorList>
    </citation>
    <scope>NUCLEOTIDE SEQUENCE [LARGE SCALE GENOMIC DNA]</scope>
    <source>
        <strain evidence="10">LSX21</strain>
        <tissue evidence="10">Leaf</tissue>
    </source>
</reference>
<evidence type="ECO:0000259" key="9">
    <source>
        <dbReference type="PROSITE" id="PS51032"/>
    </source>
</evidence>
<feature type="compositionally biased region" description="Polar residues" evidence="8">
    <location>
        <begin position="62"/>
        <end position="74"/>
    </location>
</feature>
<dbReference type="FunFam" id="3.30.730.10:FF:000001">
    <property type="entry name" value="Ethylene-responsive transcription factor 2"/>
    <property type="match status" value="1"/>
</dbReference>
<dbReference type="CDD" id="cd00018">
    <property type="entry name" value="AP2"/>
    <property type="match status" value="1"/>
</dbReference>
<dbReference type="GO" id="GO:0006950">
    <property type="term" value="P:response to stress"/>
    <property type="evidence" value="ECO:0007669"/>
    <property type="project" value="UniProtKB-ARBA"/>
</dbReference>
<dbReference type="GO" id="GO:0003700">
    <property type="term" value="F:DNA-binding transcription factor activity"/>
    <property type="evidence" value="ECO:0007669"/>
    <property type="project" value="InterPro"/>
</dbReference>
<evidence type="ECO:0000256" key="2">
    <source>
        <dbReference type="ARBA" id="ARBA00022745"/>
    </source>
</evidence>
<keyword evidence="6" id="KW-0804">Transcription</keyword>
<dbReference type="PANTHER" id="PTHR31190">
    <property type="entry name" value="DNA-BINDING DOMAIN"/>
    <property type="match status" value="1"/>
</dbReference>
<keyword evidence="5" id="KW-0010">Activator</keyword>
<dbReference type="Proteomes" id="UP001370490">
    <property type="component" value="Unassembled WGS sequence"/>
</dbReference>
<feature type="domain" description="AP2/ERF" evidence="9">
    <location>
        <begin position="89"/>
        <end position="147"/>
    </location>
</feature>
<dbReference type="SMART" id="SM00380">
    <property type="entry name" value="AP2"/>
    <property type="match status" value="1"/>
</dbReference>
<dbReference type="EMBL" id="JBAMMX010000015">
    <property type="protein sequence ID" value="KAK6925800.1"/>
    <property type="molecule type" value="Genomic_DNA"/>
</dbReference>
<dbReference type="SUPFAM" id="SSF54171">
    <property type="entry name" value="DNA-binding domain"/>
    <property type="match status" value="1"/>
</dbReference>
<feature type="region of interest" description="Disordered" evidence="8">
    <location>
        <begin position="20"/>
        <end position="86"/>
    </location>
</feature>
<comment type="caution">
    <text evidence="10">The sequence shown here is derived from an EMBL/GenBank/DDBJ whole genome shotgun (WGS) entry which is preliminary data.</text>
</comment>
<dbReference type="InterPro" id="IPR044808">
    <property type="entry name" value="ERF_plant"/>
</dbReference>
<protein>
    <submittedName>
        <fullName evidence="10">AP2/ERF domain</fullName>
    </submittedName>
</protein>